<accession>A0A8J2Y8C9</accession>
<evidence type="ECO:0000313" key="7">
    <source>
        <dbReference type="Proteomes" id="UP000652231"/>
    </source>
</evidence>
<protein>
    <submittedName>
        <fullName evidence="6">Uncharacterized protein</fullName>
    </submittedName>
</protein>
<keyword evidence="7" id="KW-1185">Reference proteome</keyword>
<proteinExistence type="predicted"/>
<keyword evidence="1 3" id="KW-0732">Signal</keyword>
<dbReference type="NCBIfam" id="TIGR04183">
    <property type="entry name" value="Por_Secre_tail"/>
    <property type="match status" value="1"/>
</dbReference>
<dbReference type="Pfam" id="PF18962">
    <property type="entry name" value="Por_Secre_tail"/>
    <property type="match status" value="1"/>
</dbReference>
<dbReference type="RefSeq" id="WP_188438711.1">
    <property type="nucleotide sequence ID" value="NZ_BMGK01000001.1"/>
</dbReference>
<organism evidence="6 7">
    <name type="scientific">Planktosalinus lacus</name>
    <dbReference type="NCBI Taxonomy" id="1526573"/>
    <lineage>
        <taxon>Bacteria</taxon>
        <taxon>Pseudomonadati</taxon>
        <taxon>Bacteroidota</taxon>
        <taxon>Flavobacteriia</taxon>
        <taxon>Flavobacteriales</taxon>
        <taxon>Flavobacteriaceae</taxon>
        <taxon>Planktosalinus</taxon>
    </lineage>
</organism>
<feature type="chain" id="PRO_5035217301" evidence="3">
    <location>
        <begin position="22"/>
        <end position="741"/>
    </location>
</feature>
<gene>
    <name evidence="6" type="ORF">GCM10011312_02740</name>
</gene>
<dbReference type="AlphaFoldDB" id="A0A8J2Y8C9"/>
<dbReference type="InterPro" id="IPR013783">
    <property type="entry name" value="Ig-like_fold"/>
</dbReference>
<comment type="caution">
    <text evidence="6">The sequence shown here is derived from an EMBL/GenBank/DDBJ whole genome shotgun (WGS) entry which is preliminary data.</text>
</comment>
<dbReference type="Gene3D" id="2.60.40.10">
    <property type="entry name" value="Immunoglobulins"/>
    <property type="match status" value="1"/>
</dbReference>
<evidence type="ECO:0000256" key="3">
    <source>
        <dbReference type="SAM" id="SignalP"/>
    </source>
</evidence>
<evidence type="ECO:0000313" key="6">
    <source>
        <dbReference type="EMBL" id="GGD81821.1"/>
    </source>
</evidence>
<dbReference type="EMBL" id="BMGK01000001">
    <property type="protein sequence ID" value="GGD81821.1"/>
    <property type="molecule type" value="Genomic_DNA"/>
</dbReference>
<reference evidence="6" key="2">
    <citation type="submission" date="2020-09" db="EMBL/GenBank/DDBJ databases">
        <authorList>
            <person name="Sun Q."/>
            <person name="Zhou Y."/>
        </authorList>
    </citation>
    <scope>NUCLEOTIDE SEQUENCE</scope>
    <source>
        <strain evidence="6">CGMCC 1.12924</strain>
    </source>
</reference>
<sequence>MKFKNYLSLVLLVCIVSFTNAQEEPRHKATDFGFYASPTYVPSIAEQMRNGTFIEGLSGREGREQIDGPEVNPKHKHVNNVIPGKGLPAEGQGDPLVRAIENALKYPGREPINVNPNANNGPSFTPTDPTITVGPNHVIAGWNVGFRIFNKDLTPITNSASLNTIFSGTVIGDPIFLYDHEADRFVITEFSGLGAGPNGFKVAISEGPDPINDGWFVYQGQFNTGQFPDYTKFSIWHDGYYVTANIGSSNRLFVVEREKMLLGEPAQFQSFPLPGIVTSGFYSPQVLSAMGDDLPETEATVVYQQDDAWAGVASDHLKLWTVDVDWEVPANSSISSAVQVPVAPFNGVFNGGSFSNLPQPGGGPAIDAMQATIMNQAQLRKFPTYNSAVLNFVVRVNASGTNQAGIRWYEIRQDVGGGAWTIHQEGTYTSPGEKSAFNGSMAIDVDGNIGMAYSTVGTRDVQEKIAIKYTGRLANDPLGDMTISETEIGLSTANNTNTRYADYSHTVIDPLDGLTFYNNNEFFNNNRRNIISSFKIAPNFDNDLGVVQIVTPFSGPLTDEEEVTVTIRNFGTQVQSNFDVYFNIDGGANVVETFTGTLDPLENVEFTFTETADLSTAGETYSITAGTDLSGDEDPNNDETTKEVENETLNINDIPLENADLIVVNQGNNQFEAILTTNQNIESKVFIEVYNVSGQVIAYNLLENNNGTYSYNLNMSYAASGVYLVRIGTDTKGLVKRIIVK</sequence>
<name>A0A8J2Y8C9_9FLAO</name>
<feature type="domain" description="CARDB" evidence="4">
    <location>
        <begin position="542"/>
        <end position="631"/>
    </location>
</feature>
<dbReference type="Proteomes" id="UP000652231">
    <property type="component" value="Unassembled WGS sequence"/>
</dbReference>
<dbReference type="InterPro" id="IPR026444">
    <property type="entry name" value="Secre_tail"/>
</dbReference>
<evidence type="ECO:0000259" key="5">
    <source>
        <dbReference type="Pfam" id="PF18962"/>
    </source>
</evidence>
<dbReference type="Pfam" id="PF07705">
    <property type="entry name" value="CARDB"/>
    <property type="match status" value="1"/>
</dbReference>
<evidence type="ECO:0000259" key="4">
    <source>
        <dbReference type="Pfam" id="PF07705"/>
    </source>
</evidence>
<feature type="signal peptide" evidence="3">
    <location>
        <begin position="1"/>
        <end position="21"/>
    </location>
</feature>
<evidence type="ECO:0000256" key="1">
    <source>
        <dbReference type="ARBA" id="ARBA00022729"/>
    </source>
</evidence>
<reference evidence="6" key="1">
    <citation type="journal article" date="2014" name="Int. J. Syst. Evol. Microbiol.">
        <title>Complete genome sequence of Corynebacterium casei LMG S-19264T (=DSM 44701T), isolated from a smear-ripened cheese.</title>
        <authorList>
            <consortium name="US DOE Joint Genome Institute (JGI-PGF)"/>
            <person name="Walter F."/>
            <person name="Albersmeier A."/>
            <person name="Kalinowski J."/>
            <person name="Ruckert C."/>
        </authorList>
    </citation>
    <scope>NUCLEOTIDE SEQUENCE</scope>
    <source>
        <strain evidence="6">CGMCC 1.12924</strain>
    </source>
</reference>
<feature type="region of interest" description="Disordered" evidence="2">
    <location>
        <begin position="67"/>
        <end position="87"/>
    </location>
</feature>
<evidence type="ECO:0000256" key="2">
    <source>
        <dbReference type="SAM" id="MobiDB-lite"/>
    </source>
</evidence>
<feature type="domain" description="Secretion system C-terminal sorting" evidence="5">
    <location>
        <begin position="677"/>
        <end position="740"/>
    </location>
</feature>
<dbReference type="InterPro" id="IPR011635">
    <property type="entry name" value="CARDB"/>
</dbReference>